<keyword evidence="4" id="KW-1185">Reference proteome</keyword>
<feature type="transmembrane region" description="Helical" evidence="2">
    <location>
        <begin position="21"/>
        <end position="47"/>
    </location>
</feature>
<keyword evidence="2" id="KW-1133">Transmembrane helix</keyword>
<protein>
    <recommendedName>
        <fullName evidence="5">Imidazoleglycerol-phosphate dehydratase</fullName>
    </recommendedName>
</protein>
<feature type="coiled-coil region" evidence="1">
    <location>
        <begin position="78"/>
        <end position="105"/>
    </location>
</feature>
<keyword evidence="1" id="KW-0175">Coiled coil</keyword>
<name>A0A5J5F8I6_9PEZI</name>
<evidence type="ECO:0008006" key="5">
    <source>
        <dbReference type="Google" id="ProtNLM"/>
    </source>
</evidence>
<organism evidence="3 4">
    <name type="scientific">Sphaerosporella brunnea</name>
    <dbReference type="NCBI Taxonomy" id="1250544"/>
    <lineage>
        <taxon>Eukaryota</taxon>
        <taxon>Fungi</taxon>
        <taxon>Dikarya</taxon>
        <taxon>Ascomycota</taxon>
        <taxon>Pezizomycotina</taxon>
        <taxon>Pezizomycetes</taxon>
        <taxon>Pezizales</taxon>
        <taxon>Pyronemataceae</taxon>
        <taxon>Sphaerosporella</taxon>
    </lineage>
</organism>
<keyword evidence="2" id="KW-0812">Transmembrane</keyword>
<dbReference type="AlphaFoldDB" id="A0A5J5F8I6"/>
<evidence type="ECO:0000256" key="2">
    <source>
        <dbReference type="SAM" id="Phobius"/>
    </source>
</evidence>
<dbReference type="Proteomes" id="UP000326924">
    <property type="component" value="Unassembled WGS sequence"/>
</dbReference>
<dbReference type="OrthoDB" id="3979469at2759"/>
<evidence type="ECO:0000313" key="4">
    <source>
        <dbReference type="Proteomes" id="UP000326924"/>
    </source>
</evidence>
<dbReference type="InParanoid" id="A0A5J5F8I6"/>
<dbReference type="PANTHER" id="PTHR39153:SF1">
    <property type="entry name" value="AGR244WP"/>
    <property type="match status" value="1"/>
</dbReference>
<proteinExistence type="predicted"/>
<comment type="caution">
    <text evidence="3">The sequence shown here is derived from an EMBL/GenBank/DDBJ whole genome shotgun (WGS) entry which is preliminary data.</text>
</comment>
<evidence type="ECO:0000313" key="3">
    <source>
        <dbReference type="EMBL" id="KAA8913127.1"/>
    </source>
</evidence>
<keyword evidence="2" id="KW-0472">Membrane</keyword>
<accession>A0A5J5F8I6</accession>
<dbReference type="InterPro" id="IPR038882">
    <property type="entry name" value="Rcf3"/>
</dbReference>
<reference evidence="3 4" key="1">
    <citation type="submission" date="2019-09" db="EMBL/GenBank/DDBJ databases">
        <title>Draft genome of the ectomycorrhizal ascomycete Sphaerosporella brunnea.</title>
        <authorList>
            <consortium name="DOE Joint Genome Institute"/>
            <person name="Benucci G.M."/>
            <person name="Marozzi G."/>
            <person name="Antonielli L."/>
            <person name="Sanchez S."/>
            <person name="Marco P."/>
            <person name="Wang X."/>
            <person name="Falini L.B."/>
            <person name="Barry K."/>
            <person name="Haridas S."/>
            <person name="Lipzen A."/>
            <person name="Labutti K."/>
            <person name="Grigoriev I.V."/>
            <person name="Murat C."/>
            <person name="Martin F."/>
            <person name="Albertini E."/>
            <person name="Donnini D."/>
            <person name="Bonito G."/>
        </authorList>
    </citation>
    <scope>NUCLEOTIDE SEQUENCE [LARGE SCALE GENOMIC DNA]</scope>
    <source>
        <strain evidence="3 4">Sb_GMNB300</strain>
    </source>
</reference>
<sequence length="125" mass="14019">MPSPVRGNHQALHADNAAREASIGALIGAIKWGLVSAVGAAGAYAMSPLFRGLTLQFKVYLWMCPTTIGSMVEADYRLRQYESMVRAHRRELVEQAREMQLAEELREIEEMDRRAREKVEGRSSA</sequence>
<gene>
    <name evidence="3" type="ORF">FN846DRAFT_182145</name>
</gene>
<dbReference type="PANTHER" id="PTHR39153">
    <property type="entry name" value="AGR244WP"/>
    <property type="match status" value="1"/>
</dbReference>
<dbReference type="EMBL" id="VXIS01000017">
    <property type="protein sequence ID" value="KAA8913127.1"/>
    <property type="molecule type" value="Genomic_DNA"/>
</dbReference>
<evidence type="ECO:0000256" key="1">
    <source>
        <dbReference type="SAM" id="Coils"/>
    </source>
</evidence>